<dbReference type="SUPFAM" id="SSF109998">
    <property type="entry name" value="Triger factor/SurA peptide-binding domain-like"/>
    <property type="match status" value="1"/>
</dbReference>
<comment type="catalytic activity">
    <reaction evidence="1 11 12">
        <text>[protein]-peptidylproline (omega=180) = [protein]-peptidylproline (omega=0)</text>
        <dbReference type="Rhea" id="RHEA:16237"/>
        <dbReference type="Rhea" id="RHEA-COMP:10747"/>
        <dbReference type="Rhea" id="RHEA-COMP:10748"/>
        <dbReference type="ChEBI" id="CHEBI:83833"/>
        <dbReference type="ChEBI" id="CHEBI:83834"/>
        <dbReference type="EC" id="5.2.1.8"/>
    </reaction>
</comment>
<keyword evidence="9 11" id="KW-0131">Cell cycle</keyword>
<dbReference type="RefSeq" id="WP_211602015.1">
    <property type="nucleotide sequence ID" value="NZ_JAGSNF010000006.1"/>
</dbReference>
<protein>
    <recommendedName>
        <fullName evidence="4 11">Trigger factor</fullName>
        <shortName evidence="11">TF</shortName>
        <ecNumber evidence="3 11">5.2.1.8</ecNumber>
    </recommendedName>
    <alternativeName>
        <fullName evidence="10 11">PPIase</fullName>
    </alternativeName>
</protein>
<dbReference type="InterPro" id="IPR001179">
    <property type="entry name" value="PPIase_FKBP_dom"/>
</dbReference>
<comment type="similarity">
    <text evidence="2 11 13">Belongs to the FKBP-type PPIase family. Tig subfamily.</text>
</comment>
<reference evidence="16" key="1">
    <citation type="submission" date="2021-04" db="EMBL/GenBank/DDBJ databases">
        <title>Phycicoccus avicenniae sp. nov., a novel endophytic actinomycetes isolated from branch of Avicennia mariana.</title>
        <authorList>
            <person name="Tuo L."/>
        </authorList>
    </citation>
    <scope>NUCLEOTIDE SEQUENCE</scope>
    <source>
        <strain evidence="16">BSK3Z-2</strain>
    </source>
</reference>
<dbReference type="InterPro" id="IPR036611">
    <property type="entry name" value="Trigger_fac_ribosome-bd_sf"/>
</dbReference>
<evidence type="ECO:0000256" key="11">
    <source>
        <dbReference type="HAMAP-Rule" id="MF_00303"/>
    </source>
</evidence>
<evidence type="ECO:0000256" key="9">
    <source>
        <dbReference type="ARBA" id="ARBA00023306"/>
    </source>
</evidence>
<evidence type="ECO:0000313" key="16">
    <source>
        <dbReference type="EMBL" id="MBR7742850.1"/>
    </source>
</evidence>
<name>A0A941HZF0_9MICO</name>
<dbReference type="GO" id="GO:0003755">
    <property type="term" value="F:peptidyl-prolyl cis-trans isomerase activity"/>
    <property type="evidence" value="ECO:0007669"/>
    <property type="project" value="UniProtKB-UniRule"/>
</dbReference>
<keyword evidence="7 11" id="KW-0143">Chaperone</keyword>
<comment type="domain">
    <text evidence="11">Consists of 3 domains; the N-terminus binds the ribosome, the middle domain has PPIase activity, while the C-terminus has intrinsic chaperone activity on its own.</text>
</comment>
<dbReference type="EMBL" id="JAGSNF010000006">
    <property type="protein sequence ID" value="MBR7742850.1"/>
    <property type="molecule type" value="Genomic_DNA"/>
</dbReference>
<dbReference type="HAMAP" id="MF_00303">
    <property type="entry name" value="Trigger_factor_Tig"/>
    <property type="match status" value="1"/>
</dbReference>
<dbReference type="NCBIfam" id="TIGR00115">
    <property type="entry name" value="tig"/>
    <property type="match status" value="1"/>
</dbReference>
<dbReference type="GO" id="GO:0043335">
    <property type="term" value="P:protein unfolding"/>
    <property type="evidence" value="ECO:0007669"/>
    <property type="project" value="TreeGrafter"/>
</dbReference>
<evidence type="ECO:0000256" key="14">
    <source>
        <dbReference type="SAM" id="MobiDB-lite"/>
    </source>
</evidence>
<evidence type="ECO:0000313" key="17">
    <source>
        <dbReference type="Proteomes" id="UP000677016"/>
    </source>
</evidence>
<dbReference type="InterPro" id="IPR037041">
    <property type="entry name" value="Trigger_fac_C_sf"/>
</dbReference>
<dbReference type="InterPro" id="IPR008881">
    <property type="entry name" value="Trigger_fac_ribosome-bd_bac"/>
</dbReference>
<dbReference type="GO" id="GO:0044183">
    <property type="term" value="F:protein folding chaperone"/>
    <property type="evidence" value="ECO:0007669"/>
    <property type="project" value="TreeGrafter"/>
</dbReference>
<evidence type="ECO:0000256" key="13">
    <source>
        <dbReference type="RuleBase" id="RU003914"/>
    </source>
</evidence>
<evidence type="ECO:0000256" key="10">
    <source>
        <dbReference type="ARBA" id="ARBA00029986"/>
    </source>
</evidence>
<proteinExistence type="inferred from homology"/>
<dbReference type="Pfam" id="PF05697">
    <property type="entry name" value="Trigger_N"/>
    <property type="match status" value="1"/>
</dbReference>
<evidence type="ECO:0000256" key="8">
    <source>
        <dbReference type="ARBA" id="ARBA00023235"/>
    </source>
</evidence>
<dbReference type="PROSITE" id="PS50059">
    <property type="entry name" value="FKBP_PPIASE"/>
    <property type="match status" value="1"/>
</dbReference>
<dbReference type="GO" id="GO:0051301">
    <property type="term" value="P:cell division"/>
    <property type="evidence" value="ECO:0007669"/>
    <property type="project" value="UniProtKB-KW"/>
</dbReference>
<dbReference type="GO" id="GO:0043022">
    <property type="term" value="F:ribosome binding"/>
    <property type="evidence" value="ECO:0007669"/>
    <property type="project" value="TreeGrafter"/>
</dbReference>
<dbReference type="PANTHER" id="PTHR30560">
    <property type="entry name" value="TRIGGER FACTOR CHAPERONE AND PEPTIDYL-PROLYL CIS/TRANS ISOMERASE"/>
    <property type="match status" value="1"/>
</dbReference>
<evidence type="ECO:0000256" key="6">
    <source>
        <dbReference type="ARBA" id="ARBA00023110"/>
    </source>
</evidence>
<dbReference type="InterPro" id="IPR027304">
    <property type="entry name" value="Trigger_fact/SurA_dom_sf"/>
</dbReference>
<dbReference type="GO" id="GO:0005737">
    <property type="term" value="C:cytoplasm"/>
    <property type="evidence" value="ECO:0007669"/>
    <property type="project" value="UniProtKB-SubCell"/>
</dbReference>
<keyword evidence="8 11" id="KW-0413">Isomerase</keyword>
<dbReference type="Pfam" id="PF00254">
    <property type="entry name" value="FKBP_C"/>
    <property type="match status" value="1"/>
</dbReference>
<dbReference type="SUPFAM" id="SSF54534">
    <property type="entry name" value="FKBP-like"/>
    <property type="match status" value="1"/>
</dbReference>
<feature type="compositionally biased region" description="Acidic residues" evidence="14">
    <location>
        <begin position="414"/>
        <end position="437"/>
    </location>
</feature>
<evidence type="ECO:0000256" key="2">
    <source>
        <dbReference type="ARBA" id="ARBA00005464"/>
    </source>
</evidence>
<evidence type="ECO:0000256" key="3">
    <source>
        <dbReference type="ARBA" id="ARBA00013194"/>
    </source>
</evidence>
<feature type="compositionally biased region" description="Basic and acidic residues" evidence="14">
    <location>
        <begin position="447"/>
        <end position="459"/>
    </location>
</feature>
<dbReference type="PIRSF" id="PIRSF003095">
    <property type="entry name" value="Trigger_factor"/>
    <property type="match status" value="1"/>
</dbReference>
<dbReference type="EC" id="5.2.1.8" evidence="3 11"/>
<accession>A0A941HZF0</accession>
<dbReference type="Pfam" id="PF05698">
    <property type="entry name" value="Trigger_C"/>
    <property type="match status" value="1"/>
</dbReference>
<keyword evidence="5 11" id="KW-0132">Cell division</keyword>
<comment type="subcellular location">
    <subcellularLocation>
        <location evidence="11">Cytoplasm</location>
    </subcellularLocation>
    <text evidence="11">About half TF is bound to the ribosome near the polypeptide exit tunnel while the other half is free in the cytoplasm.</text>
</comment>
<feature type="domain" description="PPIase FKBP-type" evidence="15">
    <location>
        <begin position="164"/>
        <end position="217"/>
    </location>
</feature>
<dbReference type="Proteomes" id="UP000677016">
    <property type="component" value="Unassembled WGS sequence"/>
</dbReference>
<dbReference type="Gene3D" id="3.30.70.1050">
    <property type="entry name" value="Trigger factor ribosome-binding domain"/>
    <property type="match status" value="1"/>
</dbReference>
<dbReference type="InterPro" id="IPR046357">
    <property type="entry name" value="PPIase_dom_sf"/>
</dbReference>
<dbReference type="InterPro" id="IPR005215">
    <property type="entry name" value="Trig_fac"/>
</dbReference>
<evidence type="ECO:0000256" key="4">
    <source>
        <dbReference type="ARBA" id="ARBA00016902"/>
    </source>
</evidence>
<dbReference type="GO" id="GO:0015031">
    <property type="term" value="P:protein transport"/>
    <property type="evidence" value="ECO:0007669"/>
    <property type="project" value="UniProtKB-UniRule"/>
</dbReference>
<feature type="region of interest" description="Disordered" evidence="14">
    <location>
        <begin position="413"/>
        <end position="459"/>
    </location>
</feature>
<comment type="function">
    <text evidence="11">Involved in protein export. Acts as a chaperone by maintaining the newly synthesized protein in an open conformation. Functions as a peptidyl-prolyl cis-trans isomerase.</text>
</comment>
<dbReference type="GO" id="GO:0051083">
    <property type="term" value="P:'de novo' cotranslational protein folding"/>
    <property type="evidence" value="ECO:0007669"/>
    <property type="project" value="TreeGrafter"/>
</dbReference>
<evidence type="ECO:0000256" key="1">
    <source>
        <dbReference type="ARBA" id="ARBA00000971"/>
    </source>
</evidence>
<evidence type="ECO:0000256" key="7">
    <source>
        <dbReference type="ARBA" id="ARBA00023186"/>
    </source>
</evidence>
<dbReference type="Gene3D" id="1.10.3120.10">
    <property type="entry name" value="Trigger factor, C-terminal domain"/>
    <property type="match status" value="1"/>
</dbReference>
<evidence type="ECO:0000259" key="15">
    <source>
        <dbReference type="PROSITE" id="PS50059"/>
    </source>
</evidence>
<evidence type="ECO:0000256" key="5">
    <source>
        <dbReference type="ARBA" id="ARBA00022618"/>
    </source>
</evidence>
<keyword evidence="6 11" id="KW-0697">Rotamase</keyword>
<sequence>MKSAVETLSPTRVKLTVEVPFDELKPMLDKAYATIGSQVQVPGFRKGKVPNRIIDQRIGRGAVVQEAVNEALPQFFAQAAEKEDLRAIGQPEVDVTGVPLEDGQDLEFTVETDVRPTIELPELSGIAVSVDDVAVTDEDVQERMTALRERFGTLVGVDRPVETGDHVSIDLSAEIDGDEIDSVEGVSYEVGSGNMLEGIDDALTGMSAGETKTFTAPLAGGDQEGQDAECTVTVQSVKVRELPELDDEFAQLASEFDTMDELRADVEKQAEQAKAYEQGIQARDRLLDHLLETVEVPVPDGVVEAEVHQHLEGENRLEDDEHRAEVQESTRKALRAQFLLDAVAERLEVKVEQPELIEYLVMSAQQYGMDPNQFAQAVDQQGQIPSIVQEVARRKALAAVLDEAKVTDASGNEVDLDALVPDEEGDAAGEEAADATTDEAGAAPEAEAAHGDEGKPAQA</sequence>
<evidence type="ECO:0000256" key="12">
    <source>
        <dbReference type="PROSITE-ProRule" id="PRU00277"/>
    </source>
</evidence>
<gene>
    <name evidence="11" type="primary">tig</name>
    <name evidence="16" type="ORF">KC207_06030</name>
</gene>
<keyword evidence="11" id="KW-0963">Cytoplasm</keyword>
<dbReference type="InterPro" id="IPR008880">
    <property type="entry name" value="Trigger_fac_C"/>
</dbReference>
<dbReference type="Gene3D" id="3.10.50.40">
    <property type="match status" value="1"/>
</dbReference>
<dbReference type="PANTHER" id="PTHR30560:SF3">
    <property type="entry name" value="TRIGGER FACTOR-LIKE PROTEIN TIG, CHLOROPLASTIC"/>
    <property type="match status" value="1"/>
</dbReference>
<keyword evidence="17" id="KW-1185">Reference proteome</keyword>
<dbReference type="AlphaFoldDB" id="A0A941HZF0"/>
<organism evidence="16 17">
    <name type="scientific">Phycicoccus avicenniae</name>
    <dbReference type="NCBI Taxonomy" id="2828860"/>
    <lineage>
        <taxon>Bacteria</taxon>
        <taxon>Bacillati</taxon>
        <taxon>Actinomycetota</taxon>
        <taxon>Actinomycetes</taxon>
        <taxon>Micrococcales</taxon>
        <taxon>Intrasporangiaceae</taxon>
        <taxon>Phycicoccus</taxon>
    </lineage>
</organism>
<dbReference type="SUPFAM" id="SSF102735">
    <property type="entry name" value="Trigger factor ribosome-binding domain"/>
    <property type="match status" value="1"/>
</dbReference>
<comment type="caution">
    <text evidence="16">The sequence shown here is derived from an EMBL/GenBank/DDBJ whole genome shotgun (WGS) entry which is preliminary data.</text>
</comment>